<keyword evidence="1" id="KW-1133">Transmembrane helix</keyword>
<feature type="transmembrane region" description="Helical" evidence="1">
    <location>
        <begin position="34"/>
        <end position="55"/>
    </location>
</feature>
<dbReference type="EMBL" id="PDHS01000191">
    <property type="protein sequence ID" value="MQM30576.1"/>
    <property type="molecule type" value="Genomic_DNA"/>
</dbReference>
<evidence type="ECO:0000313" key="2">
    <source>
        <dbReference type="EMBL" id="MQM30576.1"/>
    </source>
</evidence>
<comment type="caution">
    <text evidence="2">The sequence shown here is derived from an EMBL/GenBank/DDBJ whole genome shotgun (WGS) entry which is preliminary data.</text>
</comment>
<evidence type="ECO:0000313" key="3">
    <source>
        <dbReference type="Proteomes" id="UP000342300"/>
    </source>
</evidence>
<organism evidence="2 3">
    <name type="scientific">Candidatus Accumulibacter phosphatis</name>
    <dbReference type="NCBI Taxonomy" id="327160"/>
    <lineage>
        <taxon>Bacteria</taxon>
        <taxon>Pseudomonadati</taxon>
        <taxon>Pseudomonadota</taxon>
        <taxon>Betaproteobacteria</taxon>
        <taxon>Candidatus Accumulibacter</taxon>
    </lineage>
</organism>
<dbReference type="AlphaFoldDB" id="A0A6A7RUJ5"/>
<protein>
    <submittedName>
        <fullName evidence="2">Uncharacterized protein</fullName>
    </submittedName>
</protein>
<sequence length="63" mass="6955">MVSIRGQSGKEEFKAAHTITREHRFRGHSRWRRPFAGIGIGIRIGIGIGIGSLILRARLAAFA</sequence>
<dbReference type="Proteomes" id="UP000342300">
    <property type="component" value="Unassembled WGS sequence"/>
</dbReference>
<evidence type="ECO:0000256" key="1">
    <source>
        <dbReference type="SAM" id="Phobius"/>
    </source>
</evidence>
<gene>
    <name evidence="2" type="ORF">CRU78_08585</name>
</gene>
<accession>A0A6A7RUJ5</accession>
<keyword evidence="1" id="KW-0812">Transmembrane</keyword>
<reference evidence="2 3" key="1">
    <citation type="submission" date="2017-09" db="EMBL/GenBank/DDBJ databases">
        <title>Metagenomic Analysis Reveals Denitrifying Candidatus Accumulibacter and Flanking Population as a Source of N2O.</title>
        <authorList>
            <person name="Gao H."/>
            <person name="Mao Y."/>
            <person name="Zhao X."/>
            <person name="Liu W.-T."/>
            <person name="Zhang T."/>
            <person name="Wells G."/>
        </authorList>
    </citation>
    <scope>NUCLEOTIDE SEQUENCE [LARGE SCALE GENOMIC DNA]</scope>
    <source>
        <strain evidence="2">CANDO_2_IC</strain>
    </source>
</reference>
<keyword evidence="1" id="KW-0472">Membrane</keyword>
<name>A0A6A7RUJ5_9PROT</name>
<proteinExistence type="predicted"/>